<evidence type="ECO:0000313" key="3">
    <source>
        <dbReference type="EMBL" id="PKU23855.1"/>
    </source>
</evidence>
<dbReference type="InterPro" id="IPR026352">
    <property type="entry name" value="Nanowire_3heme"/>
</dbReference>
<dbReference type="InterPro" id="IPR029467">
    <property type="entry name" value="Cyt_c7-like"/>
</dbReference>
<evidence type="ECO:0000259" key="2">
    <source>
        <dbReference type="Pfam" id="PF14522"/>
    </source>
</evidence>
<evidence type="ECO:0000313" key="4">
    <source>
        <dbReference type="Proteomes" id="UP000233293"/>
    </source>
</evidence>
<feature type="chain" id="PRO_5014794552" description="Cytochrome c7-like domain-containing protein" evidence="1">
    <location>
        <begin position="27"/>
        <end position="115"/>
    </location>
</feature>
<dbReference type="EMBL" id="PIUM01000016">
    <property type="protein sequence ID" value="PKU23855.1"/>
    <property type="molecule type" value="Genomic_DNA"/>
</dbReference>
<gene>
    <name evidence="3" type="ORF">CWS72_14345</name>
</gene>
<reference evidence="4" key="1">
    <citation type="submission" date="2017-12" db="EMBL/GenBank/DDBJ databases">
        <title>Draft genome sequence of Telmatospirillum siberiense 26-4b1T, an acidotolerant peatland alphaproteobacterium potentially involved in sulfur cycling.</title>
        <authorList>
            <person name="Hausmann B."/>
            <person name="Pjevac P."/>
            <person name="Schreck K."/>
            <person name="Herbold C.W."/>
            <person name="Daims H."/>
            <person name="Wagner M."/>
            <person name="Pester M."/>
            <person name="Loy A."/>
        </authorList>
    </citation>
    <scope>NUCLEOTIDE SEQUENCE [LARGE SCALE GENOMIC DNA]</scope>
    <source>
        <strain evidence="4">26-4b1</strain>
    </source>
</reference>
<comment type="caution">
    <text evidence="3">The sequence shown here is derived from an EMBL/GenBank/DDBJ whole genome shotgun (WGS) entry which is preliminary data.</text>
</comment>
<protein>
    <recommendedName>
        <fullName evidence="2">Cytochrome c7-like domain-containing protein</fullName>
    </recommendedName>
</protein>
<keyword evidence="1" id="KW-0732">Signal</keyword>
<name>A0A2N3PTW7_9PROT</name>
<organism evidence="3 4">
    <name type="scientific">Telmatospirillum siberiense</name>
    <dbReference type="NCBI Taxonomy" id="382514"/>
    <lineage>
        <taxon>Bacteria</taxon>
        <taxon>Pseudomonadati</taxon>
        <taxon>Pseudomonadota</taxon>
        <taxon>Alphaproteobacteria</taxon>
        <taxon>Rhodospirillales</taxon>
        <taxon>Rhodospirillaceae</taxon>
        <taxon>Telmatospirillum</taxon>
    </lineage>
</organism>
<dbReference type="Proteomes" id="UP000233293">
    <property type="component" value="Unassembled WGS sequence"/>
</dbReference>
<feature type="signal peptide" evidence="1">
    <location>
        <begin position="1"/>
        <end position="26"/>
    </location>
</feature>
<accession>A0A2N3PTW7</accession>
<proteinExistence type="predicted"/>
<keyword evidence="4" id="KW-1185">Reference proteome</keyword>
<feature type="domain" description="Cytochrome c7-like" evidence="2">
    <location>
        <begin position="47"/>
        <end position="113"/>
    </location>
</feature>
<dbReference type="SUPFAM" id="SSF48695">
    <property type="entry name" value="Multiheme cytochromes"/>
    <property type="match status" value="1"/>
</dbReference>
<evidence type="ECO:0000256" key="1">
    <source>
        <dbReference type="SAM" id="SignalP"/>
    </source>
</evidence>
<dbReference type="Gene3D" id="3.90.10.10">
    <property type="entry name" value="Cytochrome C3"/>
    <property type="match status" value="1"/>
</dbReference>
<dbReference type="Pfam" id="PF14522">
    <property type="entry name" value="Cytochrome_C7"/>
    <property type="match status" value="1"/>
</dbReference>
<dbReference type="NCBIfam" id="TIGR04257">
    <property type="entry name" value="nanowire_3heme"/>
    <property type="match status" value="1"/>
</dbReference>
<dbReference type="InterPro" id="IPR036280">
    <property type="entry name" value="Multihaem_cyt_sf"/>
</dbReference>
<sequence>MRPVMTRFARVAGLAFVMAAFLFALADRAIAAAPEAFTYRGGGRGTVEFDHRMHASKGYVCRDCHTDFAGTGKQLFQTQKRSLIDRPTHDTDQSCFACHNDKLAFDKCDSCHRRF</sequence>
<dbReference type="AlphaFoldDB" id="A0A2N3PTW7"/>